<dbReference type="EMBL" id="KV426674">
    <property type="protein sequence ID" value="KZV79138.1"/>
    <property type="molecule type" value="Genomic_DNA"/>
</dbReference>
<dbReference type="SUPFAM" id="SSF48576">
    <property type="entry name" value="Terpenoid synthases"/>
    <property type="match status" value="1"/>
</dbReference>
<evidence type="ECO:0000256" key="1">
    <source>
        <dbReference type="ARBA" id="ARBA00007946"/>
    </source>
</evidence>
<keyword evidence="2" id="KW-0456">Lyase</keyword>
<gene>
    <name evidence="3" type="ORF">EXIGLDRAFT_846837</name>
</gene>
<comment type="similarity">
    <text evidence="1">Belongs to the trichodiene synthase family.</text>
</comment>
<evidence type="ECO:0000256" key="2">
    <source>
        <dbReference type="ARBA" id="ARBA00023239"/>
    </source>
</evidence>
<proteinExistence type="inferred from homology"/>
<dbReference type="InParanoid" id="A0A166NGM6"/>
<evidence type="ECO:0000313" key="3">
    <source>
        <dbReference type="EMBL" id="KZV79138.1"/>
    </source>
</evidence>
<name>A0A166NGM6_EXIGL</name>
<organism evidence="3 4">
    <name type="scientific">Exidia glandulosa HHB12029</name>
    <dbReference type="NCBI Taxonomy" id="1314781"/>
    <lineage>
        <taxon>Eukaryota</taxon>
        <taxon>Fungi</taxon>
        <taxon>Dikarya</taxon>
        <taxon>Basidiomycota</taxon>
        <taxon>Agaricomycotina</taxon>
        <taxon>Agaricomycetes</taxon>
        <taxon>Auriculariales</taxon>
        <taxon>Exidiaceae</taxon>
        <taxon>Exidia</taxon>
    </lineage>
</organism>
<dbReference type="InterPro" id="IPR008949">
    <property type="entry name" value="Isoprenoid_synthase_dom_sf"/>
</dbReference>
<accession>A0A166NGM6</accession>
<dbReference type="SFLD" id="SFLDS00005">
    <property type="entry name" value="Isoprenoid_Synthase_Type_I"/>
    <property type="match status" value="1"/>
</dbReference>
<dbReference type="AlphaFoldDB" id="A0A166NGM6"/>
<sequence>MRLIVALLTAYFIYVDDRFLRDVAAAREFNARFARGERQGDETLAGLAQLLGELPQYFSPIAANLITTSYLNLVTAVLVEHEALDATISKDSERYATMMRTLSGAAEAYAFFVFPAELPVQSYIQTIPDLVEYLCSANDILSFYKEELAGETVNQVSLLAVAQGRSKADVLAALVAGCVAAHERAQRLLKPHPEALKAYLAFARGYIEFHVVTKRYRLHELDL</sequence>
<dbReference type="Proteomes" id="UP000077266">
    <property type="component" value="Unassembled WGS sequence"/>
</dbReference>
<evidence type="ECO:0000313" key="4">
    <source>
        <dbReference type="Proteomes" id="UP000077266"/>
    </source>
</evidence>
<dbReference type="STRING" id="1314781.A0A166NGM6"/>
<dbReference type="GO" id="GO:0016838">
    <property type="term" value="F:carbon-oxygen lyase activity, acting on phosphates"/>
    <property type="evidence" value="ECO:0007669"/>
    <property type="project" value="InterPro"/>
</dbReference>
<dbReference type="Gene3D" id="1.10.600.10">
    <property type="entry name" value="Farnesyl Diphosphate Synthase"/>
    <property type="match status" value="1"/>
</dbReference>
<dbReference type="OrthoDB" id="2998174at2759"/>
<keyword evidence="4" id="KW-1185">Reference proteome</keyword>
<dbReference type="Pfam" id="PF06330">
    <property type="entry name" value="TRI5"/>
    <property type="match status" value="1"/>
</dbReference>
<dbReference type="InterPro" id="IPR024652">
    <property type="entry name" value="Trichodiene_synth"/>
</dbReference>
<reference evidence="3 4" key="1">
    <citation type="journal article" date="2016" name="Mol. Biol. Evol.">
        <title>Comparative Genomics of Early-Diverging Mushroom-Forming Fungi Provides Insights into the Origins of Lignocellulose Decay Capabilities.</title>
        <authorList>
            <person name="Nagy L.G."/>
            <person name="Riley R."/>
            <person name="Tritt A."/>
            <person name="Adam C."/>
            <person name="Daum C."/>
            <person name="Floudas D."/>
            <person name="Sun H."/>
            <person name="Yadav J.S."/>
            <person name="Pangilinan J."/>
            <person name="Larsson K.H."/>
            <person name="Matsuura K."/>
            <person name="Barry K."/>
            <person name="Labutti K."/>
            <person name="Kuo R."/>
            <person name="Ohm R.A."/>
            <person name="Bhattacharya S.S."/>
            <person name="Shirouzu T."/>
            <person name="Yoshinaga Y."/>
            <person name="Martin F.M."/>
            <person name="Grigoriev I.V."/>
            <person name="Hibbett D.S."/>
        </authorList>
    </citation>
    <scope>NUCLEOTIDE SEQUENCE [LARGE SCALE GENOMIC DNA]</scope>
    <source>
        <strain evidence="3 4">HHB12029</strain>
    </source>
</reference>
<dbReference type="SFLD" id="SFLDG01021">
    <property type="entry name" value="Trichodiene_Synthase_Like"/>
    <property type="match status" value="1"/>
</dbReference>
<protein>
    <submittedName>
        <fullName evidence="3">Terpenoid synthase</fullName>
    </submittedName>
</protein>